<keyword evidence="5 7" id="KW-0472">Membrane</keyword>
<keyword evidence="3 7" id="KW-0812">Transmembrane</keyword>
<accession>A0A811JUA4</accession>
<dbReference type="AlphaFoldDB" id="A0A811JUA4"/>
<sequence length="78" mass="9177">MYCLQFLLPVLLIPKPIIHPTFLIDHALFLWFYIIGFIISKRPCHVCLLLFFVAAFFLCYSDMDNCSLWPLCSARAEY</sequence>
<dbReference type="EMBL" id="CAJFCW020000001">
    <property type="protein sequence ID" value="CAG9083363.1"/>
    <property type="molecule type" value="Genomic_DNA"/>
</dbReference>
<keyword evidence="4 7" id="KW-1133">Transmembrane helix</keyword>
<comment type="similarity">
    <text evidence="2">Belongs to the BLCAP family.</text>
</comment>
<dbReference type="PANTHER" id="PTHR13259:SF1">
    <property type="entry name" value="BLADDER CANCER-ASSOCIATED PROTEIN"/>
    <property type="match status" value="1"/>
</dbReference>
<proteinExistence type="inferred from homology"/>
<dbReference type="Proteomes" id="UP000614601">
    <property type="component" value="Unassembled WGS sequence"/>
</dbReference>
<name>A0A811JUA4_9BILA</name>
<evidence type="ECO:0000313" key="8">
    <source>
        <dbReference type="EMBL" id="CAD5206847.1"/>
    </source>
</evidence>
<evidence type="ECO:0000256" key="4">
    <source>
        <dbReference type="ARBA" id="ARBA00022989"/>
    </source>
</evidence>
<dbReference type="InterPro" id="IPR009598">
    <property type="entry name" value="BCALP"/>
</dbReference>
<dbReference type="Proteomes" id="UP000783686">
    <property type="component" value="Unassembled WGS sequence"/>
</dbReference>
<comment type="caution">
    <text evidence="8">The sequence shown here is derived from an EMBL/GenBank/DDBJ whole genome shotgun (WGS) entry which is preliminary data.</text>
</comment>
<dbReference type="GO" id="GO:0016020">
    <property type="term" value="C:membrane"/>
    <property type="evidence" value="ECO:0007669"/>
    <property type="project" value="UniProtKB-SubCell"/>
</dbReference>
<gene>
    <name evidence="8" type="ORF">BOKJ2_LOCUS1531</name>
</gene>
<evidence type="ECO:0000256" key="7">
    <source>
        <dbReference type="SAM" id="Phobius"/>
    </source>
</evidence>
<evidence type="ECO:0000256" key="3">
    <source>
        <dbReference type="ARBA" id="ARBA00022692"/>
    </source>
</evidence>
<keyword evidence="9" id="KW-1185">Reference proteome</keyword>
<evidence type="ECO:0000256" key="2">
    <source>
        <dbReference type="ARBA" id="ARBA00007216"/>
    </source>
</evidence>
<comment type="function">
    <text evidence="6">Acts as a tumor suppressor; induces growth arrest at G(1)/S checkpoint and apoptosis via RB1-dependent and p53/TP53- and NF-kappa-B-independent mechanisms. Modulates expression of genes involved in the regulation of proliferation, cell cycle and apoptosis.</text>
</comment>
<organism evidence="8 9">
    <name type="scientific">Bursaphelenchus okinawaensis</name>
    <dbReference type="NCBI Taxonomy" id="465554"/>
    <lineage>
        <taxon>Eukaryota</taxon>
        <taxon>Metazoa</taxon>
        <taxon>Ecdysozoa</taxon>
        <taxon>Nematoda</taxon>
        <taxon>Chromadorea</taxon>
        <taxon>Rhabditida</taxon>
        <taxon>Tylenchina</taxon>
        <taxon>Tylenchomorpha</taxon>
        <taxon>Aphelenchoidea</taxon>
        <taxon>Aphelenchoididae</taxon>
        <taxon>Bursaphelenchus</taxon>
    </lineage>
</organism>
<evidence type="ECO:0008006" key="10">
    <source>
        <dbReference type="Google" id="ProtNLM"/>
    </source>
</evidence>
<dbReference type="EMBL" id="CAJFDH010000001">
    <property type="protein sequence ID" value="CAD5206847.1"/>
    <property type="molecule type" value="Genomic_DNA"/>
</dbReference>
<evidence type="ECO:0000256" key="6">
    <source>
        <dbReference type="ARBA" id="ARBA00045856"/>
    </source>
</evidence>
<reference evidence="8" key="1">
    <citation type="submission" date="2020-09" db="EMBL/GenBank/DDBJ databases">
        <authorList>
            <person name="Kikuchi T."/>
        </authorList>
    </citation>
    <scope>NUCLEOTIDE SEQUENCE</scope>
    <source>
        <strain evidence="8">SH1</strain>
    </source>
</reference>
<evidence type="ECO:0000256" key="5">
    <source>
        <dbReference type="ARBA" id="ARBA00023136"/>
    </source>
</evidence>
<protein>
    <recommendedName>
        <fullName evidence="10">Bladder cancer-associated protein</fullName>
    </recommendedName>
</protein>
<feature type="transmembrane region" description="Helical" evidence="7">
    <location>
        <begin position="46"/>
        <end position="63"/>
    </location>
</feature>
<dbReference type="PANTHER" id="PTHR13259">
    <property type="entry name" value="BLADDER CANCER 10 KD PROTEIN HOMOLOG"/>
    <property type="match status" value="1"/>
</dbReference>
<evidence type="ECO:0000256" key="1">
    <source>
        <dbReference type="ARBA" id="ARBA00004370"/>
    </source>
</evidence>
<evidence type="ECO:0000313" key="9">
    <source>
        <dbReference type="Proteomes" id="UP000614601"/>
    </source>
</evidence>
<dbReference type="Pfam" id="PF06726">
    <property type="entry name" value="BC10"/>
    <property type="match status" value="1"/>
</dbReference>
<dbReference type="SMART" id="SM01396">
    <property type="entry name" value="BC10"/>
    <property type="match status" value="1"/>
</dbReference>
<comment type="subcellular location">
    <subcellularLocation>
        <location evidence="1">Membrane</location>
    </subcellularLocation>
</comment>
<feature type="transmembrane region" description="Helical" evidence="7">
    <location>
        <begin position="17"/>
        <end position="39"/>
    </location>
</feature>